<dbReference type="PANTHER" id="PTHR43179:SF12">
    <property type="entry name" value="GALACTOFURANOSYLTRANSFERASE GLFT2"/>
    <property type="match status" value="1"/>
</dbReference>
<dbReference type="PANTHER" id="PTHR43179">
    <property type="entry name" value="RHAMNOSYLTRANSFERASE WBBL"/>
    <property type="match status" value="1"/>
</dbReference>
<evidence type="ECO:0000256" key="1">
    <source>
        <dbReference type="ARBA" id="ARBA00006739"/>
    </source>
</evidence>
<organism evidence="7 8">
    <name type="scientific">Blastochloris tepida</name>
    <dbReference type="NCBI Taxonomy" id="2233851"/>
    <lineage>
        <taxon>Bacteria</taxon>
        <taxon>Pseudomonadati</taxon>
        <taxon>Pseudomonadota</taxon>
        <taxon>Alphaproteobacteria</taxon>
        <taxon>Hyphomicrobiales</taxon>
        <taxon>Blastochloridaceae</taxon>
        <taxon>Blastochloris</taxon>
    </lineage>
</organism>
<dbReference type="SUPFAM" id="SSF53448">
    <property type="entry name" value="Nucleotide-diphospho-sugar transferases"/>
    <property type="match status" value="1"/>
</dbReference>
<feature type="region of interest" description="Disordered" evidence="5">
    <location>
        <begin position="204"/>
        <end position="230"/>
    </location>
</feature>
<dbReference type="Proteomes" id="UP000266934">
    <property type="component" value="Chromosome"/>
</dbReference>
<evidence type="ECO:0000313" key="7">
    <source>
        <dbReference type="EMBL" id="BBF92696.1"/>
    </source>
</evidence>
<dbReference type="AlphaFoldDB" id="A0A348FZG3"/>
<name>A0A348FZG3_9HYPH</name>
<dbReference type="InterPro" id="IPR001173">
    <property type="entry name" value="Glyco_trans_2-like"/>
</dbReference>
<evidence type="ECO:0000256" key="5">
    <source>
        <dbReference type="SAM" id="MobiDB-lite"/>
    </source>
</evidence>
<dbReference type="GO" id="GO:0016757">
    <property type="term" value="F:glycosyltransferase activity"/>
    <property type="evidence" value="ECO:0007669"/>
    <property type="project" value="UniProtKB-KW"/>
</dbReference>
<keyword evidence="3" id="KW-0808">Transferase</keyword>
<dbReference type="Pfam" id="PF00535">
    <property type="entry name" value="Glycos_transf_2"/>
    <property type="match status" value="1"/>
</dbReference>
<feature type="compositionally biased region" description="Low complexity" evidence="5">
    <location>
        <begin position="204"/>
        <end position="222"/>
    </location>
</feature>
<dbReference type="Gene3D" id="3.90.550.10">
    <property type="entry name" value="Spore Coat Polysaccharide Biosynthesis Protein SpsA, Chain A"/>
    <property type="match status" value="1"/>
</dbReference>
<keyword evidence="8" id="KW-1185">Reference proteome</keyword>
<evidence type="ECO:0000259" key="6">
    <source>
        <dbReference type="Pfam" id="PF00535"/>
    </source>
</evidence>
<dbReference type="OrthoDB" id="9771846at2"/>
<dbReference type="Gene3D" id="1.25.40.10">
    <property type="entry name" value="Tetratricopeptide repeat domain"/>
    <property type="match status" value="1"/>
</dbReference>
<gene>
    <name evidence="7" type="ORF">BLTE_13810</name>
</gene>
<keyword evidence="2" id="KW-0328">Glycosyltransferase</keyword>
<dbReference type="RefSeq" id="WP_126398766.1">
    <property type="nucleotide sequence ID" value="NZ_AP018907.1"/>
</dbReference>
<keyword evidence="4" id="KW-0802">TPR repeat</keyword>
<feature type="domain" description="Glycosyltransferase 2-like" evidence="6">
    <location>
        <begin position="235"/>
        <end position="408"/>
    </location>
</feature>
<accession>A0A348FZG3</accession>
<dbReference type="KEGG" id="blag:BLTE_13810"/>
<dbReference type="EMBL" id="AP018907">
    <property type="protein sequence ID" value="BBF92696.1"/>
    <property type="molecule type" value="Genomic_DNA"/>
</dbReference>
<evidence type="ECO:0000256" key="4">
    <source>
        <dbReference type="PROSITE-ProRule" id="PRU00339"/>
    </source>
</evidence>
<dbReference type="SUPFAM" id="SSF48452">
    <property type="entry name" value="TPR-like"/>
    <property type="match status" value="1"/>
</dbReference>
<dbReference type="InterPro" id="IPR019734">
    <property type="entry name" value="TPR_rpt"/>
</dbReference>
<feature type="repeat" description="TPR" evidence="4">
    <location>
        <begin position="42"/>
        <end position="75"/>
    </location>
</feature>
<evidence type="ECO:0000256" key="3">
    <source>
        <dbReference type="ARBA" id="ARBA00022679"/>
    </source>
</evidence>
<dbReference type="InterPro" id="IPR011990">
    <property type="entry name" value="TPR-like_helical_dom_sf"/>
</dbReference>
<protein>
    <recommendedName>
        <fullName evidence="6">Glycosyltransferase 2-like domain-containing protein</fullName>
    </recommendedName>
</protein>
<dbReference type="InterPro" id="IPR029044">
    <property type="entry name" value="Nucleotide-diphossugar_trans"/>
</dbReference>
<evidence type="ECO:0000256" key="2">
    <source>
        <dbReference type="ARBA" id="ARBA00022676"/>
    </source>
</evidence>
<reference evidence="7 8" key="1">
    <citation type="submission" date="2018-08" db="EMBL/GenBank/DDBJ databases">
        <title>Complete genome sequencing of Blastochloris tepida GI.</title>
        <authorList>
            <person name="Tsukatani Y."/>
            <person name="Mori H."/>
        </authorList>
    </citation>
    <scope>NUCLEOTIDE SEQUENCE [LARGE SCALE GENOMIC DNA]</scope>
    <source>
        <strain evidence="7 8">GI</strain>
    </source>
</reference>
<dbReference type="PROSITE" id="PS50005">
    <property type="entry name" value="TPR"/>
    <property type="match status" value="1"/>
</dbReference>
<sequence length="839" mass="88754">MSRAPIHVELERGAVAALSAGDHRRAFQLADRRCRTQPAASAQCFVLRAEALKGLGHHAEALADLARALDVDPTDLAANRRRLSWGSGPARIEAAAALVAHDRDLDTLRRCLDVLREAGRADVASITVLDRRVVGWAAWAGDAPIEVAIESDGAEQRTRVAADPFHPLAGPGMAAASFEIARPRSPSPQRIEIRLAGRLLRAETAAPNAARPPARRATASPEDASPEDAPARAATVIVPVYADPEATGACLDSLYSQLPSAAIDRVILVDDAAPDPRIKALLAEAARHPSVLVIENAKNLGFVGSVNRALALTTTTDVILLNADTVVPPGFAQRLAAAAHSAPDIGTVTPLSNNGEYTSFPVFYRSAPLPDAGLLQRLDEAAATANRGLVIDMPNGIGFCLYIRRDCLDAVGSLAEIYHRGYFEDVDICLLARERGYRNVCAASVFVGHAGSRSFGPDKRALVLRNRKVLDQRFPEHEREVTAFQAADPLRRARAAIERIVPPAARQARLIVTDAGPGEAVARERASTLAAAGEAVLIARIERGTVGCDLAIFGTGEDMPQSLRFALDEASERRALKSWLELAAPARIEWAAPASASPALVDLLIADGRPYDILIADAGLVLPRGMRYSPAMLAKDAARQPSDAAAHRARWQRIAAGAEAILLPSAAAEAFAARALPKSIQTKRVRLDATTEPPPAPNRNHGARLGLLALGATLADRGRLRGLAAHLAAGTPGVVVVGDVPKAESAAWPPDLAMTGRISPAQVPTLIERYDIGAVAAVSAAPVFGHPLEAAALAAGCRHAAFDWSGAAAKNRKARNHLALDPDADLAATATRLKHWWLS</sequence>
<comment type="similarity">
    <text evidence="1">Belongs to the glycosyltransferase 2 family.</text>
</comment>
<proteinExistence type="inferred from homology"/>
<evidence type="ECO:0000313" key="8">
    <source>
        <dbReference type="Proteomes" id="UP000266934"/>
    </source>
</evidence>